<reference evidence="2" key="1">
    <citation type="journal article" date="2019" name="Sci. Rep.">
        <title>Draft genome of Tanacetum cinerariifolium, the natural source of mosquito coil.</title>
        <authorList>
            <person name="Yamashiro T."/>
            <person name="Shiraishi A."/>
            <person name="Satake H."/>
            <person name="Nakayama K."/>
        </authorList>
    </citation>
    <scope>NUCLEOTIDE SEQUENCE</scope>
</reference>
<keyword evidence="1" id="KW-0472">Membrane</keyword>
<feature type="transmembrane region" description="Helical" evidence="1">
    <location>
        <begin position="17"/>
        <end position="35"/>
    </location>
</feature>
<accession>A0A699JF48</accession>
<keyword evidence="1" id="KW-1133">Transmembrane helix</keyword>
<evidence type="ECO:0000313" key="2">
    <source>
        <dbReference type="EMBL" id="GFA32610.1"/>
    </source>
</evidence>
<sequence>MFVVVISNDLRSFSSSVRALTIAGVVLVSGSIMVLDRIVVKQVLEIVVDELLEKKLQLVVDSLIVEQLVHHKNVVVHEMGSIVVKQRIAVDNTESSLNKMENWQLKQSNPDTFVFLNELHLHELHVALDVYTSDQSW</sequence>
<comment type="caution">
    <text evidence="2">The sequence shown here is derived from an EMBL/GenBank/DDBJ whole genome shotgun (WGS) entry which is preliminary data.</text>
</comment>
<dbReference type="EMBL" id="BKCJ010404957">
    <property type="protein sequence ID" value="GFA32610.1"/>
    <property type="molecule type" value="Genomic_DNA"/>
</dbReference>
<protein>
    <submittedName>
        <fullName evidence="2">Uncharacterized protein</fullName>
    </submittedName>
</protein>
<gene>
    <name evidence="2" type="ORF">Tci_604582</name>
</gene>
<dbReference type="AlphaFoldDB" id="A0A699JF48"/>
<proteinExistence type="predicted"/>
<feature type="non-terminal residue" evidence="2">
    <location>
        <position position="137"/>
    </location>
</feature>
<name>A0A699JF48_TANCI</name>
<evidence type="ECO:0000256" key="1">
    <source>
        <dbReference type="SAM" id="Phobius"/>
    </source>
</evidence>
<organism evidence="2">
    <name type="scientific">Tanacetum cinerariifolium</name>
    <name type="common">Dalmatian daisy</name>
    <name type="synonym">Chrysanthemum cinerariifolium</name>
    <dbReference type="NCBI Taxonomy" id="118510"/>
    <lineage>
        <taxon>Eukaryota</taxon>
        <taxon>Viridiplantae</taxon>
        <taxon>Streptophyta</taxon>
        <taxon>Embryophyta</taxon>
        <taxon>Tracheophyta</taxon>
        <taxon>Spermatophyta</taxon>
        <taxon>Magnoliopsida</taxon>
        <taxon>eudicotyledons</taxon>
        <taxon>Gunneridae</taxon>
        <taxon>Pentapetalae</taxon>
        <taxon>asterids</taxon>
        <taxon>campanulids</taxon>
        <taxon>Asterales</taxon>
        <taxon>Asteraceae</taxon>
        <taxon>Asteroideae</taxon>
        <taxon>Anthemideae</taxon>
        <taxon>Anthemidinae</taxon>
        <taxon>Tanacetum</taxon>
    </lineage>
</organism>
<keyword evidence="1" id="KW-0812">Transmembrane</keyword>